<comment type="caution">
    <text evidence="3">The sequence shown here is derived from an EMBL/GenBank/DDBJ whole genome shotgun (WGS) entry which is preliminary data.</text>
</comment>
<proteinExistence type="predicted"/>
<organism evidence="3 4">
    <name type="scientific">Corynascus novoguineensis</name>
    <dbReference type="NCBI Taxonomy" id="1126955"/>
    <lineage>
        <taxon>Eukaryota</taxon>
        <taxon>Fungi</taxon>
        <taxon>Dikarya</taxon>
        <taxon>Ascomycota</taxon>
        <taxon>Pezizomycotina</taxon>
        <taxon>Sordariomycetes</taxon>
        <taxon>Sordariomycetidae</taxon>
        <taxon>Sordariales</taxon>
        <taxon>Chaetomiaceae</taxon>
        <taxon>Corynascus</taxon>
    </lineage>
</organism>
<dbReference type="Proteomes" id="UP001303647">
    <property type="component" value="Unassembled WGS sequence"/>
</dbReference>
<evidence type="ECO:0000256" key="1">
    <source>
        <dbReference type="SAM" id="MobiDB-lite"/>
    </source>
</evidence>
<feature type="region of interest" description="Disordered" evidence="1">
    <location>
        <begin position="270"/>
        <end position="302"/>
    </location>
</feature>
<feature type="compositionally biased region" description="Low complexity" evidence="1">
    <location>
        <begin position="271"/>
        <end position="283"/>
    </location>
</feature>
<name>A0AAN7CVT5_9PEZI</name>
<feature type="compositionally biased region" description="Low complexity" evidence="1">
    <location>
        <begin position="49"/>
        <end position="65"/>
    </location>
</feature>
<keyword evidence="4" id="KW-1185">Reference proteome</keyword>
<evidence type="ECO:0000259" key="2">
    <source>
        <dbReference type="PROSITE" id="PS51154"/>
    </source>
</evidence>
<gene>
    <name evidence="3" type="ORF">C7999DRAFT_30286</name>
</gene>
<sequence>MFGRQRSRIVPREAEDIPSLSLLYKLRKLSPVSPDNTPVSATYYHRPGSDTGSSSSISTATIPEPSKSLNDRVGLIRGDITTLQLDAIVNAANRSLLGGGGVDGAIHRAAGPELYDECRALGGCPTGSAKITGGYGLPARKVIHAVGPIYDPLDHDKSEQLLTGCYTRSLELAVEHGCRTIAFSAISTGVYGYPSQDAAPAALGAIRRFLEGPDGDKLDKVVIVTFEMKDVEAYNEFIPLYFPPVIEDEVTTDNEDDKIIREKNEAKLAAEAEAVASELPSAPTSDPSDPGHAGKKQKQGED</sequence>
<feature type="compositionally biased region" description="Basic residues" evidence="1">
    <location>
        <begin position="293"/>
        <end position="302"/>
    </location>
</feature>
<feature type="region of interest" description="Disordered" evidence="1">
    <location>
        <begin position="36"/>
        <end position="65"/>
    </location>
</feature>
<dbReference type="Gene3D" id="3.40.220.10">
    <property type="entry name" value="Leucine Aminopeptidase, subunit E, domain 1"/>
    <property type="match status" value="1"/>
</dbReference>
<feature type="domain" description="Macro" evidence="2">
    <location>
        <begin position="60"/>
        <end position="242"/>
    </location>
</feature>
<dbReference type="NCBIfam" id="NF001664">
    <property type="entry name" value="PRK00431.1-6"/>
    <property type="match status" value="1"/>
</dbReference>
<protein>
    <recommendedName>
        <fullName evidence="2">Macro domain-containing protein</fullName>
    </recommendedName>
</protein>
<dbReference type="CDD" id="cd02908">
    <property type="entry name" value="Macro_OAADPr_deacetylase"/>
    <property type="match status" value="1"/>
</dbReference>
<dbReference type="InterPro" id="IPR043472">
    <property type="entry name" value="Macro_dom-like"/>
</dbReference>
<dbReference type="PROSITE" id="PS51154">
    <property type="entry name" value="MACRO"/>
    <property type="match status" value="1"/>
</dbReference>
<accession>A0AAN7CVT5</accession>
<evidence type="ECO:0000313" key="3">
    <source>
        <dbReference type="EMBL" id="KAK4249234.1"/>
    </source>
</evidence>
<reference evidence="3" key="2">
    <citation type="submission" date="2023-05" db="EMBL/GenBank/DDBJ databases">
        <authorList>
            <consortium name="Lawrence Berkeley National Laboratory"/>
            <person name="Steindorff A."/>
            <person name="Hensen N."/>
            <person name="Bonometti L."/>
            <person name="Westerberg I."/>
            <person name="Brannstrom I.O."/>
            <person name="Guillou S."/>
            <person name="Cros-Aarteil S."/>
            <person name="Calhoun S."/>
            <person name="Haridas S."/>
            <person name="Kuo A."/>
            <person name="Mondo S."/>
            <person name="Pangilinan J."/>
            <person name="Riley R."/>
            <person name="Labutti K."/>
            <person name="Andreopoulos B."/>
            <person name="Lipzen A."/>
            <person name="Chen C."/>
            <person name="Yanf M."/>
            <person name="Daum C."/>
            <person name="Ng V."/>
            <person name="Clum A."/>
            <person name="Ohm R."/>
            <person name="Martin F."/>
            <person name="Silar P."/>
            <person name="Natvig D."/>
            <person name="Lalanne C."/>
            <person name="Gautier V."/>
            <person name="Ament-Velasquez S.L."/>
            <person name="Kruys A."/>
            <person name="Hutchinson M.I."/>
            <person name="Powell A.J."/>
            <person name="Barry K."/>
            <person name="Miller A.N."/>
            <person name="Grigoriev I.V."/>
            <person name="Debuchy R."/>
            <person name="Gladieux P."/>
            <person name="Thoren M.H."/>
            <person name="Johannesson H."/>
        </authorList>
    </citation>
    <scope>NUCLEOTIDE SEQUENCE</scope>
    <source>
        <strain evidence="3">CBS 359.72</strain>
    </source>
</reference>
<dbReference type="PANTHER" id="PTHR11106">
    <property type="entry name" value="GANGLIOSIDE INDUCED DIFFERENTIATION ASSOCIATED PROTEIN 2-RELATED"/>
    <property type="match status" value="1"/>
</dbReference>
<dbReference type="Pfam" id="PF01661">
    <property type="entry name" value="Macro"/>
    <property type="match status" value="1"/>
</dbReference>
<dbReference type="AlphaFoldDB" id="A0AAN7CVT5"/>
<reference evidence="3" key="1">
    <citation type="journal article" date="2023" name="Mol. Phylogenet. Evol.">
        <title>Genome-scale phylogeny and comparative genomics of the fungal order Sordariales.</title>
        <authorList>
            <person name="Hensen N."/>
            <person name="Bonometti L."/>
            <person name="Westerberg I."/>
            <person name="Brannstrom I.O."/>
            <person name="Guillou S."/>
            <person name="Cros-Aarteil S."/>
            <person name="Calhoun S."/>
            <person name="Haridas S."/>
            <person name="Kuo A."/>
            <person name="Mondo S."/>
            <person name="Pangilinan J."/>
            <person name="Riley R."/>
            <person name="LaButti K."/>
            <person name="Andreopoulos B."/>
            <person name="Lipzen A."/>
            <person name="Chen C."/>
            <person name="Yan M."/>
            <person name="Daum C."/>
            <person name="Ng V."/>
            <person name="Clum A."/>
            <person name="Steindorff A."/>
            <person name="Ohm R.A."/>
            <person name="Martin F."/>
            <person name="Silar P."/>
            <person name="Natvig D.O."/>
            <person name="Lalanne C."/>
            <person name="Gautier V."/>
            <person name="Ament-Velasquez S.L."/>
            <person name="Kruys A."/>
            <person name="Hutchinson M.I."/>
            <person name="Powell A.J."/>
            <person name="Barry K."/>
            <person name="Miller A.N."/>
            <person name="Grigoriev I.V."/>
            <person name="Debuchy R."/>
            <person name="Gladieux P."/>
            <person name="Hiltunen Thoren M."/>
            <person name="Johannesson H."/>
        </authorList>
    </citation>
    <scope>NUCLEOTIDE SEQUENCE</scope>
    <source>
        <strain evidence="3">CBS 359.72</strain>
    </source>
</reference>
<dbReference type="PANTHER" id="PTHR11106:SF27">
    <property type="entry name" value="MACRO DOMAIN-CONTAINING PROTEIN"/>
    <property type="match status" value="1"/>
</dbReference>
<dbReference type="InterPro" id="IPR002589">
    <property type="entry name" value="Macro_dom"/>
</dbReference>
<dbReference type="SUPFAM" id="SSF52949">
    <property type="entry name" value="Macro domain-like"/>
    <property type="match status" value="1"/>
</dbReference>
<dbReference type="SMART" id="SM00506">
    <property type="entry name" value="A1pp"/>
    <property type="match status" value="1"/>
</dbReference>
<evidence type="ECO:0000313" key="4">
    <source>
        <dbReference type="Proteomes" id="UP001303647"/>
    </source>
</evidence>
<dbReference type="EMBL" id="MU857626">
    <property type="protein sequence ID" value="KAK4249234.1"/>
    <property type="molecule type" value="Genomic_DNA"/>
</dbReference>